<keyword evidence="1" id="KW-1133">Transmembrane helix</keyword>
<sequence length="454" mass="51678">MSETTDSNRVKRCLNIIKLILAAFPSIIFGGFTIIFTIQQNHVSNENRKQDQLQADELNIRKTFETYIDHVSILLVDHKFNRSNPEHLLYLRVKTLTALRHVDVNRKRDIILFLHESRLIRSDIPDTERLNLISADLQNVQFLGSPDTPYQLDYIYLPGIYAPNIVFSWCSLKYAVFDHASMSNVQILNSTISYSSFYQINAPNAIIGDIIFHRNNFSHAILIGTHFAGIIGWKEGVFLTNADLFVSYTFEESALNFHNYDINSLNFQNLRFPDGSFRSIDSSNLIDNGGAEKGCQSNVSQEIWLPRNNLTRMQISSYNIINLTVIETANNGDCAFFAHAPGESSLIQLIDVQRFSVLIRSEQAACNISAFIGCVEKGWSNISIHISYLQDNNIQINQHEIFSTTLLPKKVNFQTKAIPKQTRMLEIQLISNVTGPLSFCLIDDIQMNIFHTSK</sequence>
<evidence type="ECO:0000313" key="2">
    <source>
        <dbReference type="EMBL" id="CAF1469555.1"/>
    </source>
</evidence>
<feature type="transmembrane region" description="Helical" evidence="1">
    <location>
        <begin position="16"/>
        <end position="38"/>
    </location>
</feature>
<dbReference type="AlphaFoldDB" id="A0A815R0Z6"/>
<proteinExistence type="predicted"/>
<keyword evidence="1" id="KW-0812">Transmembrane</keyword>
<dbReference type="Gene3D" id="2.160.20.80">
    <property type="entry name" value="E3 ubiquitin-protein ligase SopA"/>
    <property type="match status" value="1"/>
</dbReference>
<keyword evidence="1" id="KW-0472">Membrane</keyword>
<dbReference type="Proteomes" id="UP000663860">
    <property type="component" value="Unassembled WGS sequence"/>
</dbReference>
<reference evidence="2" key="1">
    <citation type="submission" date="2021-02" db="EMBL/GenBank/DDBJ databases">
        <authorList>
            <person name="Nowell W R."/>
        </authorList>
    </citation>
    <scope>NUCLEOTIDE SEQUENCE</scope>
</reference>
<name>A0A815R0Z6_9BILA</name>
<protein>
    <submittedName>
        <fullName evidence="2">Uncharacterized protein</fullName>
    </submittedName>
</protein>
<dbReference type="EMBL" id="CAJNOE010002137">
    <property type="protein sequence ID" value="CAF1469555.1"/>
    <property type="molecule type" value="Genomic_DNA"/>
</dbReference>
<evidence type="ECO:0000256" key="1">
    <source>
        <dbReference type="SAM" id="Phobius"/>
    </source>
</evidence>
<accession>A0A815R0Z6</accession>
<dbReference type="EMBL" id="CAJOBB010000627">
    <property type="protein sequence ID" value="CAF3718952.1"/>
    <property type="molecule type" value="Genomic_DNA"/>
</dbReference>
<organism evidence="2 4">
    <name type="scientific">Adineta steineri</name>
    <dbReference type="NCBI Taxonomy" id="433720"/>
    <lineage>
        <taxon>Eukaryota</taxon>
        <taxon>Metazoa</taxon>
        <taxon>Spiralia</taxon>
        <taxon>Gnathifera</taxon>
        <taxon>Rotifera</taxon>
        <taxon>Eurotatoria</taxon>
        <taxon>Bdelloidea</taxon>
        <taxon>Adinetida</taxon>
        <taxon>Adinetidae</taxon>
        <taxon>Adineta</taxon>
    </lineage>
</organism>
<gene>
    <name evidence="2" type="ORF">IZO911_LOCUS43381</name>
    <name evidence="3" type="ORF">KXQ929_LOCUS12273</name>
</gene>
<dbReference type="Proteomes" id="UP000663868">
    <property type="component" value="Unassembled WGS sequence"/>
</dbReference>
<evidence type="ECO:0000313" key="4">
    <source>
        <dbReference type="Proteomes" id="UP000663860"/>
    </source>
</evidence>
<dbReference type="SUPFAM" id="SSF141571">
    <property type="entry name" value="Pentapeptide repeat-like"/>
    <property type="match status" value="1"/>
</dbReference>
<comment type="caution">
    <text evidence="2">The sequence shown here is derived from an EMBL/GenBank/DDBJ whole genome shotgun (WGS) entry which is preliminary data.</text>
</comment>
<evidence type="ECO:0000313" key="3">
    <source>
        <dbReference type="EMBL" id="CAF3718952.1"/>
    </source>
</evidence>